<accession>A0A074RMR7</accession>
<dbReference type="OrthoDB" id="3260343at2759"/>
<keyword evidence="1" id="KW-0175">Coiled coil</keyword>
<organism evidence="3 4">
    <name type="scientific">Rhizoctonia solani 123E</name>
    <dbReference type="NCBI Taxonomy" id="1423351"/>
    <lineage>
        <taxon>Eukaryota</taxon>
        <taxon>Fungi</taxon>
        <taxon>Dikarya</taxon>
        <taxon>Basidiomycota</taxon>
        <taxon>Agaricomycotina</taxon>
        <taxon>Agaricomycetes</taxon>
        <taxon>Cantharellales</taxon>
        <taxon>Ceratobasidiaceae</taxon>
        <taxon>Rhizoctonia</taxon>
    </lineage>
</organism>
<evidence type="ECO:0000256" key="1">
    <source>
        <dbReference type="SAM" id="Coils"/>
    </source>
</evidence>
<name>A0A074RMR7_9AGAM</name>
<evidence type="ECO:0000256" key="2">
    <source>
        <dbReference type="SAM" id="MobiDB-lite"/>
    </source>
</evidence>
<evidence type="ECO:0000313" key="4">
    <source>
        <dbReference type="Proteomes" id="UP000027456"/>
    </source>
</evidence>
<proteinExistence type="predicted"/>
<feature type="coiled-coil region" evidence="1">
    <location>
        <begin position="364"/>
        <end position="391"/>
    </location>
</feature>
<feature type="region of interest" description="Disordered" evidence="2">
    <location>
        <begin position="1"/>
        <end position="20"/>
    </location>
</feature>
<dbReference type="AlphaFoldDB" id="A0A074RMR7"/>
<protein>
    <submittedName>
        <fullName evidence="3">Uncharacterized protein</fullName>
    </submittedName>
</protein>
<evidence type="ECO:0000313" key="3">
    <source>
        <dbReference type="EMBL" id="KEP48139.1"/>
    </source>
</evidence>
<dbReference type="EMBL" id="AZST01000570">
    <property type="protein sequence ID" value="KEP48139.1"/>
    <property type="molecule type" value="Genomic_DNA"/>
</dbReference>
<comment type="caution">
    <text evidence="3">The sequence shown here is derived from an EMBL/GenBank/DDBJ whole genome shotgun (WGS) entry which is preliminary data.</text>
</comment>
<gene>
    <name evidence="3" type="ORF">V565_132820</name>
</gene>
<dbReference type="HOGENOM" id="CLU_679978_0_0_1"/>
<sequence length="405" mass="46772">MGPPSSQFTHPRKAKTQATSLDNMFKSHSDLARYSPKELVLPMLRAHRDHTLLATPRSLLRPRRVALNAVPPNRIRLLGPIRTAFINSTSKHSVAVRLPLKSYHRKAPLLIQQAASRSCRTSQSTRNKSVTQLLAATSPKKLVRINELREPIAPGHYSPHTPKPSFRPILKKHHSSLPPPCHESTPVTDTHAALDRILNFLAAYDMGYHLPSELDFSASRGNPLDLIDNEKNQLFIDQYFKLDELRAALEEILTHGDKQLEKKHKDVRAAITRALCRLKEHRRKLYTEFMAAAEKRAALALDDLSHAIRDRTKRFEYPLELDFPARMGDSLSLLNTERNRLFIDQLCWLDRFWNELKSIPTYGNERLKRKHKNTSATIRQARHALDEHQRQLQERHIKLYRPYLM</sequence>
<reference evidence="3 4" key="1">
    <citation type="submission" date="2013-12" db="EMBL/GenBank/DDBJ databases">
        <authorList>
            <person name="Cubeta M."/>
            <person name="Pakala S."/>
            <person name="Fedorova N."/>
            <person name="Thomas E."/>
            <person name="Dean R."/>
            <person name="Jabaji S."/>
            <person name="Neate S."/>
            <person name="Toda T."/>
            <person name="Tavantzis S."/>
            <person name="Vilgalys R."/>
            <person name="Bharathan N."/>
            <person name="Pakala S."/>
            <person name="Losada L.S."/>
            <person name="Zafar N."/>
            <person name="Nierman W."/>
        </authorList>
    </citation>
    <scope>NUCLEOTIDE SEQUENCE [LARGE SCALE GENOMIC DNA]</scope>
    <source>
        <strain evidence="3 4">123E</strain>
    </source>
</reference>
<keyword evidence="4" id="KW-1185">Reference proteome</keyword>
<dbReference type="Proteomes" id="UP000027456">
    <property type="component" value="Unassembled WGS sequence"/>
</dbReference>